<dbReference type="PANTHER" id="PTHR12231">
    <property type="entry name" value="CTX-RELATED TYPE I TRANSMEMBRANE PROTEIN"/>
    <property type="match status" value="1"/>
</dbReference>
<evidence type="ECO:0000256" key="1">
    <source>
        <dbReference type="ARBA" id="ARBA00022737"/>
    </source>
</evidence>
<evidence type="ECO:0000313" key="7">
    <source>
        <dbReference type="Proteomes" id="UP000694843"/>
    </source>
</evidence>
<dbReference type="GO" id="GO:0043005">
    <property type="term" value="C:neuron projection"/>
    <property type="evidence" value="ECO:0007669"/>
    <property type="project" value="TreeGrafter"/>
</dbReference>
<dbReference type="OMA" id="KCHTEAY"/>
<organism evidence="7 8">
    <name type="scientific">Hyalella azteca</name>
    <name type="common">Amphipod</name>
    <dbReference type="NCBI Taxonomy" id="294128"/>
    <lineage>
        <taxon>Eukaryota</taxon>
        <taxon>Metazoa</taxon>
        <taxon>Ecdysozoa</taxon>
        <taxon>Arthropoda</taxon>
        <taxon>Crustacea</taxon>
        <taxon>Multicrustacea</taxon>
        <taxon>Malacostraca</taxon>
        <taxon>Eumalacostraca</taxon>
        <taxon>Peracarida</taxon>
        <taxon>Amphipoda</taxon>
        <taxon>Senticaudata</taxon>
        <taxon>Talitrida</taxon>
        <taxon>Talitroidea</taxon>
        <taxon>Hyalellidae</taxon>
        <taxon>Hyalella</taxon>
    </lineage>
</organism>
<keyword evidence="7" id="KW-1185">Reference proteome</keyword>
<dbReference type="InterPro" id="IPR013783">
    <property type="entry name" value="Ig-like_fold"/>
</dbReference>
<evidence type="ECO:0000256" key="3">
    <source>
        <dbReference type="ARBA" id="ARBA00023319"/>
    </source>
</evidence>
<dbReference type="Gene3D" id="2.60.40.10">
    <property type="entry name" value="Immunoglobulins"/>
    <property type="match status" value="1"/>
</dbReference>
<evidence type="ECO:0000256" key="4">
    <source>
        <dbReference type="SAM" id="MobiDB-lite"/>
    </source>
</evidence>
<evidence type="ECO:0000313" key="8">
    <source>
        <dbReference type="RefSeq" id="XP_047736326.1"/>
    </source>
</evidence>
<sequence length="286" mass="31553">MCQINTDPMINQMGYLQIVVVVGEGEVLNMVKVSRLDMGAFLCVASNGIQPSVSKRTQLKVQFPPMLWIPNQLEAAHVGGKITLECNTEAFPRSINYWTNHRGEMIADAGPKYDTLTREESYKTYMRLTIHNLTREDFTTYRCIAKNSLGETDGSIKLYEMNPSTPQKPSSVTNLPSYEEYPSTEIGSEGIKPEIEGGSSGFAGESDSNSNRDRDSLTAGGQHRIRPVDSYKHKQRARGSFMKGLGDSSPPYDLTFPFDAAPQPPAAASAVATGVIASVLMFFFFR</sequence>
<evidence type="ECO:0000259" key="6">
    <source>
        <dbReference type="PROSITE" id="PS50835"/>
    </source>
</evidence>
<keyword evidence="3" id="KW-0393">Immunoglobulin domain</keyword>
<dbReference type="AlphaFoldDB" id="A0A979FIC1"/>
<dbReference type="KEGG" id="hazt:108674982"/>
<dbReference type="GeneID" id="108674982"/>
<keyword evidence="5" id="KW-0472">Membrane</keyword>
<dbReference type="PANTHER" id="PTHR12231:SF253">
    <property type="entry name" value="DPR-INTERACTING PROTEIN ETA, ISOFORM B-RELATED"/>
    <property type="match status" value="1"/>
</dbReference>
<dbReference type="SUPFAM" id="SSF48726">
    <property type="entry name" value="Immunoglobulin"/>
    <property type="match status" value="1"/>
</dbReference>
<evidence type="ECO:0000256" key="2">
    <source>
        <dbReference type="ARBA" id="ARBA00023157"/>
    </source>
</evidence>
<dbReference type="InterPro" id="IPR036179">
    <property type="entry name" value="Ig-like_dom_sf"/>
</dbReference>
<feature type="compositionally biased region" description="Polar residues" evidence="4">
    <location>
        <begin position="162"/>
        <end position="176"/>
    </location>
</feature>
<keyword evidence="2" id="KW-1015">Disulfide bond</keyword>
<protein>
    <submittedName>
        <fullName evidence="8">IgLON family member 5-like</fullName>
    </submittedName>
</protein>
<dbReference type="InterPro" id="IPR003599">
    <property type="entry name" value="Ig_sub"/>
</dbReference>
<dbReference type="OrthoDB" id="10012075at2759"/>
<gene>
    <name evidence="8" type="primary">LOC108674982</name>
</gene>
<dbReference type="InterPro" id="IPR007110">
    <property type="entry name" value="Ig-like_dom"/>
</dbReference>
<accession>A0A979FIC1</accession>
<reference evidence="8" key="1">
    <citation type="submission" date="2025-08" db="UniProtKB">
        <authorList>
            <consortium name="RefSeq"/>
        </authorList>
    </citation>
    <scope>IDENTIFICATION</scope>
    <source>
        <tissue evidence="8">Whole organism</tissue>
    </source>
</reference>
<dbReference type="SMART" id="SM00409">
    <property type="entry name" value="IG"/>
    <property type="match status" value="1"/>
</dbReference>
<dbReference type="InterPro" id="IPR051170">
    <property type="entry name" value="Neural/epithelial_adhesion"/>
</dbReference>
<dbReference type="Pfam" id="PF13927">
    <property type="entry name" value="Ig_3"/>
    <property type="match status" value="1"/>
</dbReference>
<feature type="domain" description="Ig-like" evidence="6">
    <location>
        <begin position="64"/>
        <end position="159"/>
    </location>
</feature>
<name>A0A979FIC1_HYAAZ</name>
<dbReference type="Proteomes" id="UP000694843">
    <property type="component" value="Unplaced"/>
</dbReference>
<evidence type="ECO:0000256" key="5">
    <source>
        <dbReference type="SAM" id="Phobius"/>
    </source>
</evidence>
<feature type="transmembrane region" description="Helical" evidence="5">
    <location>
        <begin position="266"/>
        <end position="285"/>
    </location>
</feature>
<keyword evidence="5" id="KW-1133">Transmembrane helix</keyword>
<dbReference type="FunFam" id="2.60.40.10:FF:000376">
    <property type="entry name" value="CLUMA_CG000981, isoform A"/>
    <property type="match status" value="1"/>
</dbReference>
<dbReference type="PROSITE" id="PS50835">
    <property type="entry name" value="IG_LIKE"/>
    <property type="match status" value="1"/>
</dbReference>
<keyword evidence="1" id="KW-0677">Repeat</keyword>
<feature type="region of interest" description="Disordered" evidence="4">
    <location>
        <begin position="162"/>
        <end position="224"/>
    </location>
</feature>
<proteinExistence type="predicted"/>
<keyword evidence="5" id="KW-0812">Transmembrane</keyword>
<dbReference type="RefSeq" id="XP_047736326.1">
    <property type="nucleotide sequence ID" value="XM_047880370.1"/>
</dbReference>